<feature type="active site" description="Proton donor" evidence="7">
    <location>
        <position position="548"/>
    </location>
</feature>
<keyword evidence="3" id="KW-0285">Flavoprotein</keyword>
<comment type="similarity">
    <text evidence="2">Belongs to the GMC oxidoreductase family.</text>
</comment>
<keyword evidence="6" id="KW-0560">Oxidoreductase</keyword>
<gene>
    <name evidence="10" type="ORF">PHLGIDRAFT_128561</name>
</gene>
<evidence type="ECO:0000259" key="9">
    <source>
        <dbReference type="PROSITE" id="PS00624"/>
    </source>
</evidence>
<dbReference type="InterPro" id="IPR000172">
    <property type="entry name" value="GMC_OxRdtase_N"/>
</dbReference>
<dbReference type="Pfam" id="PF05199">
    <property type="entry name" value="GMC_oxred_C"/>
    <property type="match status" value="1"/>
</dbReference>
<keyword evidence="5 8" id="KW-0274">FAD</keyword>
<dbReference type="Gene3D" id="3.30.560.10">
    <property type="entry name" value="Glucose Oxidase, domain 3"/>
    <property type="match status" value="1"/>
</dbReference>
<evidence type="ECO:0000256" key="3">
    <source>
        <dbReference type="ARBA" id="ARBA00022630"/>
    </source>
</evidence>
<evidence type="ECO:0000256" key="8">
    <source>
        <dbReference type="PIRSR" id="PIRSR000137-2"/>
    </source>
</evidence>
<dbReference type="SUPFAM" id="SSF54373">
    <property type="entry name" value="FAD-linked reductases, C-terminal domain"/>
    <property type="match status" value="1"/>
</dbReference>
<dbReference type="STRING" id="745531.A0A0C3S981"/>
<dbReference type="InterPro" id="IPR007867">
    <property type="entry name" value="GMC_OxRtase_C"/>
</dbReference>
<evidence type="ECO:0000256" key="1">
    <source>
        <dbReference type="ARBA" id="ARBA00001974"/>
    </source>
</evidence>
<organism evidence="10 11">
    <name type="scientific">Phlebiopsis gigantea (strain 11061_1 CR5-6)</name>
    <name type="common">White-rot fungus</name>
    <name type="synonym">Peniophora gigantea</name>
    <dbReference type="NCBI Taxonomy" id="745531"/>
    <lineage>
        <taxon>Eukaryota</taxon>
        <taxon>Fungi</taxon>
        <taxon>Dikarya</taxon>
        <taxon>Basidiomycota</taxon>
        <taxon>Agaricomycotina</taxon>
        <taxon>Agaricomycetes</taxon>
        <taxon>Polyporales</taxon>
        <taxon>Phanerochaetaceae</taxon>
        <taxon>Phlebiopsis</taxon>
    </lineage>
</organism>
<dbReference type="InterPro" id="IPR036188">
    <property type="entry name" value="FAD/NAD-bd_sf"/>
</dbReference>
<dbReference type="AlphaFoldDB" id="A0A0C3S981"/>
<dbReference type="HOGENOM" id="CLU_002865_6_0_1"/>
<dbReference type="GO" id="GO:0050660">
    <property type="term" value="F:flavin adenine dinucleotide binding"/>
    <property type="evidence" value="ECO:0007669"/>
    <property type="project" value="InterPro"/>
</dbReference>
<evidence type="ECO:0000256" key="5">
    <source>
        <dbReference type="ARBA" id="ARBA00022827"/>
    </source>
</evidence>
<dbReference type="PANTHER" id="PTHR11552">
    <property type="entry name" value="GLUCOSE-METHANOL-CHOLINE GMC OXIDOREDUCTASE"/>
    <property type="match status" value="1"/>
</dbReference>
<proteinExistence type="inferred from homology"/>
<evidence type="ECO:0000313" key="11">
    <source>
        <dbReference type="Proteomes" id="UP000053257"/>
    </source>
</evidence>
<dbReference type="InterPro" id="IPR012132">
    <property type="entry name" value="GMC_OxRdtase"/>
</dbReference>
<keyword evidence="4" id="KW-0732">Signal</keyword>
<evidence type="ECO:0000256" key="7">
    <source>
        <dbReference type="PIRSR" id="PIRSR000137-1"/>
    </source>
</evidence>
<dbReference type="Pfam" id="PF00732">
    <property type="entry name" value="GMC_oxred_N"/>
    <property type="match status" value="1"/>
</dbReference>
<dbReference type="Proteomes" id="UP000053257">
    <property type="component" value="Unassembled WGS sequence"/>
</dbReference>
<dbReference type="PANTHER" id="PTHR11552:SF201">
    <property type="entry name" value="GLUCOSE-METHANOL-CHOLINE OXIDOREDUCTASE N-TERMINAL DOMAIN-CONTAINING PROTEIN"/>
    <property type="match status" value="1"/>
</dbReference>
<protein>
    <recommendedName>
        <fullName evidence="9">Glucose-methanol-choline oxidoreductase N-terminal domain-containing protein</fullName>
    </recommendedName>
</protein>
<feature type="binding site" evidence="8">
    <location>
        <position position="245"/>
    </location>
    <ligand>
        <name>FAD</name>
        <dbReference type="ChEBI" id="CHEBI:57692"/>
    </ligand>
</feature>
<feature type="binding site" evidence="8">
    <location>
        <begin position="23"/>
        <end position="24"/>
    </location>
    <ligand>
        <name>FAD</name>
        <dbReference type="ChEBI" id="CHEBI:57692"/>
    </ligand>
</feature>
<evidence type="ECO:0000256" key="6">
    <source>
        <dbReference type="ARBA" id="ARBA00023002"/>
    </source>
</evidence>
<feature type="domain" description="Glucose-methanol-choline oxidoreductase N-terminal" evidence="9">
    <location>
        <begin position="285"/>
        <end position="299"/>
    </location>
</feature>
<evidence type="ECO:0000256" key="2">
    <source>
        <dbReference type="ARBA" id="ARBA00010790"/>
    </source>
</evidence>
<accession>A0A0C3S981</accession>
<dbReference type="PIRSF" id="PIRSF000137">
    <property type="entry name" value="Alcohol_oxidase"/>
    <property type="match status" value="1"/>
</dbReference>
<dbReference type="PROSITE" id="PS00624">
    <property type="entry name" value="GMC_OXRED_2"/>
    <property type="match status" value="1"/>
</dbReference>
<name>A0A0C3S981_PHLG1</name>
<evidence type="ECO:0000256" key="4">
    <source>
        <dbReference type="ARBA" id="ARBA00022729"/>
    </source>
</evidence>
<evidence type="ECO:0000313" key="10">
    <source>
        <dbReference type="EMBL" id="KIP05965.1"/>
    </source>
</evidence>
<reference evidence="10 11" key="1">
    <citation type="journal article" date="2014" name="PLoS Genet.">
        <title>Analysis of the Phlebiopsis gigantea genome, transcriptome and secretome provides insight into its pioneer colonization strategies of wood.</title>
        <authorList>
            <person name="Hori C."/>
            <person name="Ishida T."/>
            <person name="Igarashi K."/>
            <person name="Samejima M."/>
            <person name="Suzuki H."/>
            <person name="Master E."/>
            <person name="Ferreira P."/>
            <person name="Ruiz-Duenas F.J."/>
            <person name="Held B."/>
            <person name="Canessa P."/>
            <person name="Larrondo L.F."/>
            <person name="Schmoll M."/>
            <person name="Druzhinina I.S."/>
            <person name="Kubicek C.P."/>
            <person name="Gaskell J.A."/>
            <person name="Kersten P."/>
            <person name="St John F."/>
            <person name="Glasner J."/>
            <person name="Sabat G."/>
            <person name="Splinter BonDurant S."/>
            <person name="Syed K."/>
            <person name="Yadav J."/>
            <person name="Mgbeahuruike A.C."/>
            <person name="Kovalchuk A."/>
            <person name="Asiegbu F.O."/>
            <person name="Lackner G."/>
            <person name="Hoffmeister D."/>
            <person name="Rencoret J."/>
            <person name="Gutierrez A."/>
            <person name="Sun H."/>
            <person name="Lindquist E."/>
            <person name="Barry K."/>
            <person name="Riley R."/>
            <person name="Grigoriev I.V."/>
            <person name="Henrissat B."/>
            <person name="Kues U."/>
            <person name="Berka R.M."/>
            <person name="Martinez A.T."/>
            <person name="Covert S.F."/>
            <person name="Blanchette R.A."/>
            <person name="Cullen D."/>
        </authorList>
    </citation>
    <scope>NUCLEOTIDE SEQUENCE [LARGE SCALE GENOMIC DNA]</scope>
    <source>
        <strain evidence="10 11">11061_1 CR5-6</strain>
    </source>
</reference>
<keyword evidence="11" id="KW-1185">Reference proteome</keyword>
<dbReference type="SUPFAM" id="SSF51905">
    <property type="entry name" value="FAD/NAD(P)-binding domain"/>
    <property type="match status" value="1"/>
</dbReference>
<dbReference type="GO" id="GO:0016614">
    <property type="term" value="F:oxidoreductase activity, acting on CH-OH group of donors"/>
    <property type="evidence" value="ECO:0007669"/>
    <property type="project" value="InterPro"/>
</dbReference>
<comment type="cofactor">
    <cofactor evidence="1 8">
        <name>FAD</name>
        <dbReference type="ChEBI" id="CHEBI:57692"/>
    </cofactor>
</comment>
<dbReference type="EMBL" id="KN840529">
    <property type="protein sequence ID" value="KIP05965.1"/>
    <property type="molecule type" value="Genomic_DNA"/>
</dbReference>
<sequence length="630" mass="69239">MPIVTPDDLETVKVDYVVIGGGTSGLTLAARLTEDPKIVVLVVEAGIYHGPCPEIDVPGYMGRNIANPVFDWSFFSTPQKRANNRVVLQPRGKGLGGSSHLNFMGMFRPSKIEIDAIEELGNPGWNWDSLSHYFKKSEALQLPNLSPRDALKYAAKPNIEHHGFEGPIKNSFAPVWSEMHLKLFETAEALGIPRNPETGNGQNDGCMTSILSVDGETAKRSYATSAYLEPNLPRKNLLVLTEAHVTRILLEEDGSLKRAAGIEYLHGETPFRVENIQRDVIISTGTLQTPQILELSGIGRTEILSEYDIETVIDLPGVGENLQDHVGVATIAQVETKDETMDVLAEPMYRKKHEELYRFNMGMLAAVPAPAFVFLPADALGTKEEVASWQGRAQAQNTEVLANTVPSLKAGLEKQYEAQRRLFAHKKQSQAELLQFLGRQPLPYAPPAEPGKRYTSLFCTLTHPLSRGSVHISSADPLAPPAIHPNYFANEADLDLVVHAVEYALKLYKTEPMSRHVKKLIIPTEETVAEGREGLREYVRANCGPVYHPIGTASMMPHADGGVVDACLKVYGTSNLRVVDCSIIPMELSCHTQSMAYAIAEKAADILKAEISEESMANVVSRVDDLCIEE</sequence>
<feature type="active site" description="Proton acceptor" evidence="7">
    <location>
        <position position="591"/>
    </location>
</feature>
<dbReference type="OrthoDB" id="269227at2759"/>
<dbReference type="Gene3D" id="3.50.50.60">
    <property type="entry name" value="FAD/NAD(P)-binding domain"/>
    <property type="match status" value="1"/>
</dbReference>